<keyword evidence="8" id="KW-1185">Reference proteome</keyword>
<dbReference type="SUPFAM" id="SSF54211">
    <property type="entry name" value="Ribosomal protein S5 domain 2-like"/>
    <property type="match status" value="1"/>
</dbReference>
<evidence type="ECO:0000256" key="2">
    <source>
        <dbReference type="ARBA" id="ARBA00004496"/>
    </source>
</evidence>
<dbReference type="GO" id="GO:0071038">
    <property type="term" value="P:TRAMP-dependent tRNA surveillance pathway"/>
    <property type="evidence" value="ECO:0007669"/>
    <property type="project" value="TreeGrafter"/>
</dbReference>
<gene>
    <name evidence="7" type="ORF">PHATRDRAFT_16560</name>
</gene>
<dbReference type="InterPro" id="IPR050590">
    <property type="entry name" value="Exosome_comp_Rrp42_subfam"/>
</dbReference>
<keyword evidence="4" id="KW-0963">Cytoplasm</keyword>
<dbReference type="GO" id="GO:0016075">
    <property type="term" value="P:rRNA catabolic process"/>
    <property type="evidence" value="ECO:0007669"/>
    <property type="project" value="TreeGrafter"/>
</dbReference>
<reference evidence="7 8" key="1">
    <citation type="journal article" date="2008" name="Nature">
        <title>The Phaeodactylum genome reveals the evolutionary history of diatom genomes.</title>
        <authorList>
            <person name="Bowler C."/>
            <person name="Allen A.E."/>
            <person name="Badger J.H."/>
            <person name="Grimwood J."/>
            <person name="Jabbari K."/>
            <person name="Kuo A."/>
            <person name="Maheswari U."/>
            <person name="Martens C."/>
            <person name="Maumus F."/>
            <person name="Otillar R.P."/>
            <person name="Rayko E."/>
            <person name="Salamov A."/>
            <person name="Vandepoele K."/>
            <person name="Beszteri B."/>
            <person name="Gruber A."/>
            <person name="Heijde M."/>
            <person name="Katinka M."/>
            <person name="Mock T."/>
            <person name="Valentin K."/>
            <person name="Verret F."/>
            <person name="Berges J.A."/>
            <person name="Brownlee C."/>
            <person name="Cadoret J.P."/>
            <person name="Chiovitti A."/>
            <person name="Choi C.J."/>
            <person name="Coesel S."/>
            <person name="De Martino A."/>
            <person name="Detter J.C."/>
            <person name="Durkin C."/>
            <person name="Falciatore A."/>
            <person name="Fournet J."/>
            <person name="Haruta M."/>
            <person name="Huysman M.J."/>
            <person name="Jenkins B.D."/>
            <person name="Jiroutova K."/>
            <person name="Jorgensen R.E."/>
            <person name="Joubert Y."/>
            <person name="Kaplan A."/>
            <person name="Kroger N."/>
            <person name="Kroth P.G."/>
            <person name="La Roche J."/>
            <person name="Lindquist E."/>
            <person name="Lommer M."/>
            <person name="Martin-Jezequel V."/>
            <person name="Lopez P.J."/>
            <person name="Lucas S."/>
            <person name="Mangogna M."/>
            <person name="McGinnis K."/>
            <person name="Medlin L.K."/>
            <person name="Montsant A."/>
            <person name="Oudot-Le Secq M.P."/>
            <person name="Napoli C."/>
            <person name="Obornik M."/>
            <person name="Parker M.S."/>
            <person name="Petit J.L."/>
            <person name="Porcel B.M."/>
            <person name="Poulsen N."/>
            <person name="Robison M."/>
            <person name="Rychlewski L."/>
            <person name="Rynearson T.A."/>
            <person name="Schmutz J."/>
            <person name="Shapiro H."/>
            <person name="Siaut M."/>
            <person name="Stanley M."/>
            <person name="Sussman M.R."/>
            <person name="Taylor A.R."/>
            <person name="Vardi A."/>
            <person name="von Dassow P."/>
            <person name="Vyverman W."/>
            <person name="Willis A."/>
            <person name="Wyrwicz L.S."/>
            <person name="Rokhsar D.S."/>
            <person name="Weissenbach J."/>
            <person name="Armbrust E.V."/>
            <person name="Green B.R."/>
            <person name="Van de Peer Y."/>
            <person name="Grigoriev I.V."/>
        </authorList>
    </citation>
    <scope>NUCLEOTIDE SEQUENCE [LARGE SCALE GENOMIC DNA]</scope>
    <source>
        <strain evidence="7 8">CCAP 1055/1</strain>
    </source>
</reference>
<dbReference type="InterPro" id="IPR020568">
    <property type="entry name" value="Ribosomal_Su5_D2-typ_SF"/>
</dbReference>
<feature type="non-terminal residue" evidence="7">
    <location>
        <position position="1"/>
    </location>
</feature>
<feature type="domain" description="Exoribonuclease phosphorolytic" evidence="6">
    <location>
        <begin position="202"/>
        <end position="253"/>
    </location>
</feature>
<evidence type="ECO:0000256" key="3">
    <source>
        <dbReference type="ARBA" id="ARBA00006678"/>
    </source>
</evidence>
<feature type="non-terminal residue" evidence="7">
    <location>
        <position position="269"/>
    </location>
</feature>
<dbReference type="KEGG" id="pti:PHATRDRAFT_16560"/>
<dbReference type="FunCoup" id="B7GCZ2">
    <property type="interactions" value="265"/>
</dbReference>
<dbReference type="PANTHER" id="PTHR11097:SF14">
    <property type="entry name" value="EXOSOME COMPLEX COMPONENT RRP45"/>
    <property type="match status" value="1"/>
</dbReference>
<organism evidence="7 8">
    <name type="scientific">Phaeodactylum tricornutum (strain CCAP 1055/1)</name>
    <dbReference type="NCBI Taxonomy" id="556484"/>
    <lineage>
        <taxon>Eukaryota</taxon>
        <taxon>Sar</taxon>
        <taxon>Stramenopiles</taxon>
        <taxon>Ochrophyta</taxon>
        <taxon>Bacillariophyta</taxon>
        <taxon>Bacillariophyceae</taxon>
        <taxon>Bacillariophycidae</taxon>
        <taxon>Naviculales</taxon>
        <taxon>Phaeodactylaceae</taxon>
        <taxon>Phaeodactylum</taxon>
    </lineage>
</organism>
<sequence>LRTDGRVWNQLRSSRLSLTRWENGATCTTQWGKGTRVSCTCTAELLPPNPDRPNEGMVALSVDLSPSASTAFRQAAPVTTGGSILRSLERVLLTGGALDTEALCVTPQYWVWKLSLAVTVLDDGGNLMDASVLAALAALRHYRKPHVELAAEGSNSGVPPRWIQSDLKEPVPLPLHHTPLSISFALLPHDTAAQSTASAKVTLLVDPDAREELVSVGTLSIAMNVHGEVCLLDFGGGCELATERLREAYRLAAQHVQDLCQALETSLQQ</sequence>
<dbReference type="GO" id="GO:0034475">
    <property type="term" value="P:U4 snRNA 3'-end processing"/>
    <property type="evidence" value="ECO:0007669"/>
    <property type="project" value="TreeGrafter"/>
</dbReference>
<dbReference type="InterPro" id="IPR027408">
    <property type="entry name" value="PNPase/RNase_PH_dom_sf"/>
</dbReference>
<dbReference type="OrthoDB" id="10264038at2759"/>
<dbReference type="InterPro" id="IPR036345">
    <property type="entry name" value="ExoRNase_PH_dom2_sf"/>
</dbReference>
<dbReference type="InParanoid" id="B7GCZ2"/>
<dbReference type="GO" id="GO:0034476">
    <property type="term" value="P:U5 snRNA 3'-end processing"/>
    <property type="evidence" value="ECO:0007669"/>
    <property type="project" value="TreeGrafter"/>
</dbReference>
<accession>B7GCZ2</accession>
<dbReference type="PANTHER" id="PTHR11097">
    <property type="entry name" value="EXOSOME COMPLEX EXONUCLEASE RIBOSOMAL RNA PROCESSING PROTEIN"/>
    <property type="match status" value="1"/>
</dbReference>
<dbReference type="GO" id="GO:0071028">
    <property type="term" value="P:nuclear mRNA surveillance"/>
    <property type="evidence" value="ECO:0007669"/>
    <property type="project" value="TreeGrafter"/>
</dbReference>
<name>B7GCZ2_PHATC</name>
<dbReference type="SUPFAM" id="SSF55666">
    <property type="entry name" value="Ribonuclease PH domain 2-like"/>
    <property type="match status" value="1"/>
</dbReference>
<dbReference type="GO" id="GO:0035925">
    <property type="term" value="F:mRNA 3'-UTR AU-rich region binding"/>
    <property type="evidence" value="ECO:0007669"/>
    <property type="project" value="TreeGrafter"/>
</dbReference>
<dbReference type="Pfam" id="PF03725">
    <property type="entry name" value="RNase_PH_C"/>
    <property type="match status" value="1"/>
</dbReference>
<dbReference type="GO" id="GO:0034473">
    <property type="term" value="P:U1 snRNA 3'-end processing"/>
    <property type="evidence" value="ECO:0007669"/>
    <property type="project" value="TreeGrafter"/>
</dbReference>
<evidence type="ECO:0000256" key="1">
    <source>
        <dbReference type="ARBA" id="ARBA00004123"/>
    </source>
</evidence>
<dbReference type="GO" id="GO:0071035">
    <property type="term" value="P:nuclear polyadenylation-dependent rRNA catabolic process"/>
    <property type="evidence" value="ECO:0007669"/>
    <property type="project" value="TreeGrafter"/>
</dbReference>
<dbReference type="GeneID" id="7198914"/>
<evidence type="ECO:0000259" key="6">
    <source>
        <dbReference type="Pfam" id="PF03725"/>
    </source>
</evidence>
<comment type="subcellular location">
    <subcellularLocation>
        <location evidence="2">Cytoplasm</location>
    </subcellularLocation>
    <subcellularLocation>
        <location evidence="1">Nucleus</location>
    </subcellularLocation>
</comment>
<feature type="domain" description="Exoribonuclease phosphorolytic" evidence="5">
    <location>
        <begin position="28"/>
        <end position="145"/>
    </location>
</feature>
<dbReference type="GO" id="GO:0000176">
    <property type="term" value="C:nuclear exosome (RNase complex)"/>
    <property type="evidence" value="ECO:0007669"/>
    <property type="project" value="TreeGrafter"/>
</dbReference>
<evidence type="ECO:0000313" key="8">
    <source>
        <dbReference type="Proteomes" id="UP000000759"/>
    </source>
</evidence>
<dbReference type="EMBL" id="CM000629">
    <property type="protein sequence ID" value="EEC43406.1"/>
    <property type="molecule type" value="Genomic_DNA"/>
</dbReference>
<dbReference type="GO" id="GO:0000177">
    <property type="term" value="C:cytoplasmic exosome (RNase complex)"/>
    <property type="evidence" value="ECO:0007669"/>
    <property type="project" value="TreeGrafter"/>
</dbReference>
<protein>
    <recommendedName>
        <fullName evidence="9">Ribosomal RNA-processing protein 43</fullName>
    </recommendedName>
</protein>
<evidence type="ECO:0000259" key="5">
    <source>
        <dbReference type="Pfam" id="PF01138"/>
    </source>
</evidence>
<reference evidence="8" key="2">
    <citation type="submission" date="2008-08" db="EMBL/GenBank/DDBJ databases">
        <authorList>
            <consortium name="Diatom Consortium"/>
            <person name="Grigoriev I."/>
            <person name="Grimwood J."/>
            <person name="Kuo A."/>
            <person name="Otillar R.P."/>
            <person name="Salamov A."/>
            <person name="Detter J.C."/>
            <person name="Lindquist E."/>
            <person name="Shapiro H."/>
            <person name="Lucas S."/>
            <person name="Glavina del Rio T."/>
            <person name="Pitluck S."/>
            <person name="Rokhsar D."/>
            <person name="Bowler C."/>
        </authorList>
    </citation>
    <scope>GENOME REANNOTATION</scope>
    <source>
        <strain evidence="8">CCAP 1055/1</strain>
    </source>
</reference>
<dbReference type="InterPro" id="IPR001247">
    <property type="entry name" value="ExoRNase_PH_dom1"/>
</dbReference>
<proteinExistence type="inferred from homology"/>
<evidence type="ECO:0000256" key="4">
    <source>
        <dbReference type="ARBA" id="ARBA00022490"/>
    </source>
</evidence>
<evidence type="ECO:0000313" key="7">
    <source>
        <dbReference type="EMBL" id="EEC43406.1"/>
    </source>
</evidence>
<dbReference type="Gene3D" id="3.30.230.70">
    <property type="entry name" value="GHMP Kinase, N-terminal domain"/>
    <property type="match status" value="1"/>
</dbReference>
<dbReference type="Proteomes" id="UP000000759">
    <property type="component" value="Chromosome 27"/>
</dbReference>
<dbReference type="STRING" id="556484.B7GCZ2"/>
<dbReference type="RefSeq" id="XP_002184959.1">
    <property type="nucleotide sequence ID" value="XM_002184923.1"/>
</dbReference>
<evidence type="ECO:0008006" key="9">
    <source>
        <dbReference type="Google" id="ProtNLM"/>
    </source>
</evidence>
<dbReference type="GO" id="GO:0000467">
    <property type="term" value="P:exonucleolytic trimming to generate mature 3'-end of 5.8S rRNA from tricistronic rRNA transcript (SSU-rRNA, 5.8S rRNA, LSU-rRNA)"/>
    <property type="evidence" value="ECO:0007669"/>
    <property type="project" value="TreeGrafter"/>
</dbReference>
<dbReference type="PaxDb" id="2850-Phatr16560"/>
<dbReference type="AlphaFoldDB" id="B7GCZ2"/>
<dbReference type="eggNOG" id="KOG1614">
    <property type="taxonomic scope" value="Eukaryota"/>
</dbReference>
<dbReference type="Pfam" id="PF01138">
    <property type="entry name" value="RNase_PH"/>
    <property type="match status" value="1"/>
</dbReference>
<dbReference type="InterPro" id="IPR015847">
    <property type="entry name" value="ExoRNase_PH_dom2"/>
</dbReference>
<comment type="similarity">
    <text evidence="3">Belongs to the RNase PH family.</text>
</comment>